<dbReference type="Pfam" id="PF13654">
    <property type="entry name" value="AAA_32"/>
    <property type="match status" value="1"/>
</dbReference>
<gene>
    <name evidence="5" type="ORF">PRVXT_001068</name>
</gene>
<dbReference type="SUPFAM" id="SSF54211">
    <property type="entry name" value="Ribosomal protein S5 domain 2-like"/>
    <property type="match status" value="1"/>
</dbReference>
<dbReference type="GO" id="GO:0006508">
    <property type="term" value="P:proteolysis"/>
    <property type="evidence" value="ECO:0007669"/>
    <property type="project" value="UniProtKB-KW"/>
</dbReference>
<evidence type="ECO:0000259" key="4">
    <source>
        <dbReference type="PROSITE" id="PS51786"/>
    </source>
</evidence>
<keyword evidence="1 2" id="KW-0645">Protease</keyword>
<reference evidence="5" key="2">
    <citation type="submission" date="2024-06" db="EMBL/GenBank/DDBJ databases">
        <authorList>
            <person name="Petrova K.O."/>
            <person name="Toshchakov S.V."/>
            <person name="Boltjanskaja Y.V."/>
            <person name="Kevbrin V."/>
        </authorList>
    </citation>
    <scope>NUCLEOTIDE SEQUENCE</scope>
    <source>
        <strain evidence="5">Z-910T</strain>
    </source>
</reference>
<dbReference type="InterPro" id="IPR008269">
    <property type="entry name" value="Lon_proteolytic"/>
</dbReference>
<dbReference type="AlphaFoldDB" id="A0AAU7VPN9"/>
<evidence type="ECO:0000256" key="2">
    <source>
        <dbReference type="PROSITE-ProRule" id="PRU01122"/>
    </source>
</evidence>
<evidence type="ECO:0000313" key="5">
    <source>
        <dbReference type="EMBL" id="XBX75907.1"/>
    </source>
</evidence>
<dbReference type="InterPro" id="IPR046844">
    <property type="entry name" value="Lon-like_helical"/>
</dbReference>
<dbReference type="Gene3D" id="3.30.230.10">
    <property type="match status" value="1"/>
</dbReference>
<sequence>MEDRFCLAAEQLTRHCDIEEIYFDNTEQIEHLSRIIGQDRAIEALTFGLSIERKGYNIFISGISGTGKSSYANYIAKSFAENRKKPEDWLYVFNFSNPDTPKAIKTRGGQGENFVKEIDYLIKKLKKEIPKAFQNNEYKNKKKEIFKDTQRKQKVFAKNLNEVARKYGFIFKDTEQGFCHIPLKDGKPISQENYNNLSPEELEEVKINSQKLEMITEDWFDELKELQEELEEKLDNLDKEQGEKLVAYYVKKIANNFGDNKAIEVFLKDLKEDLIVNIKRFARTHESEGKSEALLPFLQSQTGEEFFNRYKVNLLVNNKENKYAPIVSENNPNFHNLNGTVEYRNEMGMLKTDFTQIKPGTFHLANGGYLIIQAKDLLVQPFAWDILKRTLKTGIITVEDLGKQLGYMYTTTLKPEPIPVDLKVILIGDEHLYQLLYQYDEDFRKLFKIKADFDMEMERSIQNIAKMGQFIVSHCKQICLKTFDKSAVARVIEYSSRICNSQEKLSSQFSKIVEILYEADGWAEIEKSEWVSRGHVEKAIEKKIYRNSKYEEKIDERFENGAILIEVSGNQVGQINGLTVMGTGQSLFGKPCRITVNTYKGKPGIISIQRETKNSGSIYEKGVLTLSGYLGGKYAQNKPMSLSVSISFEQNYSIIDGDSASSTELYGILSSIAEVPLKQNIAVTGSVNQKGEIQPVGGVNEKIEGFYEICKLKGLTGDQGVIIPKQNVKNLMLKEEVIKAVKTRNFFIYAINHVDEGIEILTDLPAGEKDKNGNYPKGTFNARVIEKLEKSE</sequence>
<dbReference type="Gene3D" id="3.40.50.300">
    <property type="entry name" value="P-loop containing nucleotide triphosphate hydrolases"/>
    <property type="match status" value="2"/>
</dbReference>
<evidence type="ECO:0000256" key="1">
    <source>
        <dbReference type="ARBA" id="ARBA00022670"/>
    </source>
</evidence>
<dbReference type="Pfam" id="PF20437">
    <property type="entry name" value="LonC_helical"/>
    <property type="match status" value="1"/>
</dbReference>
<dbReference type="PANTHER" id="PTHR10046">
    <property type="entry name" value="ATP DEPENDENT LON PROTEASE FAMILY MEMBER"/>
    <property type="match status" value="1"/>
</dbReference>
<dbReference type="GO" id="GO:0004176">
    <property type="term" value="F:ATP-dependent peptidase activity"/>
    <property type="evidence" value="ECO:0007669"/>
    <property type="project" value="UniProtKB-UniRule"/>
</dbReference>
<dbReference type="GO" id="GO:0005524">
    <property type="term" value="F:ATP binding"/>
    <property type="evidence" value="ECO:0007669"/>
    <property type="project" value="InterPro"/>
</dbReference>
<dbReference type="GO" id="GO:0030163">
    <property type="term" value="P:protein catabolic process"/>
    <property type="evidence" value="ECO:0007669"/>
    <property type="project" value="InterPro"/>
</dbReference>
<comment type="similarity">
    <text evidence="2">Belongs to the peptidase S16 family.</text>
</comment>
<dbReference type="Pfam" id="PF20436">
    <property type="entry name" value="LonB_AAA-LID"/>
    <property type="match status" value="1"/>
</dbReference>
<dbReference type="InterPro" id="IPR014721">
    <property type="entry name" value="Ribsml_uS5_D2-typ_fold_subgr"/>
</dbReference>
<dbReference type="InterPro" id="IPR027417">
    <property type="entry name" value="P-loop_NTPase"/>
</dbReference>
<dbReference type="InterPro" id="IPR041699">
    <property type="entry name" value="AAA_32"/>
</dbReference>
<dbReference type="InterPro" id="IPR020568">
    <property type="entry name" value="Ribosomal_Su5_D2-typ_SF"/>
</dbReference>
<dbReference type="PRINTS" id="PR00830">
    <property type="entry name" value="ENDOLAPTASE"/>
</dbReference>
<dbReference type="Gene3D" id="1.10.8.60">
    <property type="match status" value="1"/>
</dbReference>
<proteinExistence type="inferred from homology"/>
<dbReference type="EMBL" id="CP158367">
    <property type="protein sequence ID" value="XBX75907.1"/>
    <property type="molecule type" value="Genomic_DNA"/>
</dbReference>
<dbReference type="Pfam" id="PF05362">
    <property type="entry name" value="Lon_C"/>
    <property type="match status" value="1"/>
</dbReference>
<dbReference type="GO" id="GO:0004252">
    <property type="term" value="F:serine-type endopeptidase activity"/>
    <property type="evidence" value="ECO:0007669"/>
    <property type="project" value="UniProtKB-UniRule"/>
</dbReference>
<keyword evidence="3" id="KW-0175">Coiled coil</keyword>
<feature type="active site" evidence="2">
    <location>
        <position position="659"/>
    </location>
</feature>
<evidence type="ECO:0000256" key="3">
    <source>
        <dbReference type="SAM" id="Coils"/>
    </source>
</evidence>
<feature type="domain" description="Lon proteolytic" evidence="4">
    <location>
        <begin position="569"/>
        <end position="764"/>
    </location>
</feature>
<keyword evidence="2" id="KW-0378">Hydrolase</keyword>
<dbReference type="InterPro" id="IPR027065">
    <property type="entry name" value="Lon_Prtase"/>
</dbReference>
<name>A0AAU7VPN9_9FIRM</name>
<organism evidence="5">
    <name type="scientific">Proteinivorax tanatarense</name>
    <dbReference type="NCBI Taxonomy" id="1260629"/>
    <lineage>
        <taxon>Bacteria</taxon>
        <taxon>Bacillati</taxon>
        <taxon>Bacillota</taxon>
        <taxon>Clostridia</taxon>
        <taxon>Eubacteriales</taxon>
        <taxon>Proteinivoracaceae</taxon>
        <taxon>Proteinivorax</taxon>
    </lineage>
</organism>
<dbReference type="RefSeq" id="WP_350344642.1">
    <property type="nucleotide sequence ID" value="NZ_CP158367.1"/>
</dbReference>
<dbReference type="InterPro" id="IPR046843">
    <property type="entry name" value="LonB_AAA-LID"/>
</dbReference>
<dbReference type="PROSITE" id="PS51786">
    <property type="entry name" value="LON_PROTEOLYTIC"/>
    <property type="match status" value="1"/>
</dbReference>
<comment type="catalytic activity">
    <reaction evidence="2">
        <text>Hydrolysis of proteins in presence of ATP.</text>
        <dbReference type="EC" id="3.4.21.53"/>
    </reaction>
</comment>
<feature type="active site" evidence="2">
    <location>
        <position position="702"/>
    </location>
</feature>
<reference evidence="5" key="1">
    <citation type="journal article" date="2013" name="Extremophiles">
        <title>Proteinivorax tanatarense gen. nov., sp. nov., an anaerobic, haloalkaliphilic, proteolytic bacterium isolated from a decaying algal bloom, and proposal of Proteinivoraceae fam. nov.</title>
        <authorList>
            <person name="Kevbrin V."/>
            <person name="Boltyanskaya Y."/>
            <person name="Zhilina T."/>
            <person name="Kolganova T."/>
            <person name="Lavrentjeva E."/>
            <person name="Kuznetsov B."/>
        </authorList>
    </citation>
    <scope>NUCLEOTIDE SEQUENCE</scope>
    <source>
        <strain evidence="5">Z-910T</strain>
    </source>
</reference>
<keyword evidence="2" id="KW-0720">Serine protease</keyword>
<dbReference type="SUPFAM" id="SSF52540">
    <property type="entry name" value="P-loop containing nucleoside triphosphate hydrolases"/>
    <property type="match status" value="2"/>
</dbReference>
<dbReference type="EC" id="3.4.21.53" evidence="2"/>
<accession>A0AAU7VPN9</accession>
<protein>
    <recommendedName>
        <fullName evidence="2">endopeptidase La</fullName>
        <ecNumber evidence="2">3.4.21.53</ecNumber>
    </recommendedName>
</protein>
<feature type="coiled-coil region" evidence="3">
    <location>
        <begin position="209"/>
        <end position="243"/>
    </location>
</feature>